<evidence type="ECO:0000256" key="1">
    <source>
        <dbReference type="SAM" id="Phobius"/>
    </source>
</evidence>
<dbReference type="VEuPathDB" id="FungiDB:F4678DRAFT_32732"/>
<feature type="transmembrane region" description="Helical" evidence="1">
    <location>
        <begin position="169"/>
        <end position="194"/>
    </location>
</feature>
<comment type="caution">
    <text evidence="2">The sequence shown here is derived from an EMBL/GenBank/DDBJ whole genome shotgun (WGS) entry which is preliminary data.</text>
</comment>
<dbReference type="PANTHER" id="PTHR35329">
    <property type="entry name" value="CHITIN SYNTHASE EXPORT CHAPERONE"/>
    <property type="match status" value="1"/>
</dbReference>
<organism evidence="2 3">
    <name type="scientific">Xylaria arbuscula</name>
    <dbReference type="NCBI Taxonomy" id="114810"/>
    <lineage>
        <taxon>Eukaryota</taxon>
        <taxon>Fungi</taxon>
        <taxon>Dikarya</taxon>
        <taxon>Ascomycota</taxon>
        <taxon>Pezizomycotina</taxon>
        <taxon>Sordariomycetes</taxon>
        <taxon>Xylariomycetidae</taxon>
        <taxon>Xylariales</taxon>
        <taxon>Xylariaceae</taxon>
        <taxon>Xylaria</taxon>
    </lineage>
</organism>
<protein>
    <recommendedName>
        <fullName evidence="4">Chitin synthase export chaperone</fullName>
    </recommendedName>
</protein>
<feature type="transmembrane region" description="Helical" evidence="1">
    <location>
        <begin position="128"/>
        <end position="149"/>
    </location>
</feature>
<keyword evidence="1" id="KW-0812">Transmembrane</keyword>
<evidence type="ECO:0000313" key="2">
    <source>
        <dbReference type="EMBL" id="KAJ3572050.1"/>
    </source>
</evidence>
<proteinExistence type="predicted"/>
<dbReference type="EMBL" id="JANPWZ010000796">
    <property type="protein sequence ID" value="KAJ3572050.1"/>
    <property type="molecule type" value="Genomic_DNA"/>
</dbReference>
<keyword evidence="3" id="KW-1185">Reference proteome</keyword>
<feature type="transmembrane region" description="Helical" evidence="1">
    <location>
        <begin position="94"/>
        <end position="116"/>
    </location>
</feature>
<gene>
    <name evidence="2" type="ORF">NPX13_g5178</name>
</gene>
<dbReference type="InterPro" id="IPR022057">
    <property type="entry name" value="Chs7"/>
</dbReference>
<feature type="transmembrane region" description="Helical" evidence="1">
    <location>
        <begin position="206"/>
        <end position="225"/>
    </location>
</feature>
<dbReference type="PANTHER" id="PTHR35329:SF1">
    <property type="entry name" value="CHITIN SYNTHASE EXPORT CHAPERONE"/>
    <property type="match status" value="1"/>
</dbReference>
<dbReference type="GO" id="GO:0051082">
    <property type="term" value="F:unfolded protein binding"/>
    <property type="evidence" value="ECO:0007669"/>
    <property type="project" value="TreeGrafter"/>
</dbReference>
<dbReference type="AlphaFoldDB" id="A0A9W8NEX5"/>
<keyword evidence="1" id="KW-1133">Transmembrane helix</keyword>
<accession>A0A9W8NEX5</accession>
<dbReference type="GO" id="GO:0005789">
    <property type="term" value="C:endoplasmic reticulum membrane"/>
    <property type="evidence" value="ECO:0007669"/>
    <property type="project" value="TreeGrafter"/>
</dbReference>
<feature type="transmembrane region" description="Helical" evidence="1">
    <location>
        <begin position="67"/>
        <end position="88"/>
    </location>
</feature>
<name>A0A9W8NEX5_9PEZI</name>
<evidence type="ECO:0000313" key="3">
    <source>
        <dbReference type="Proteomes" id="UP001148614"/>
    </source>
</evidence>
<keyword evidence="1" id="KW-0472">Membrane</keyword>
<dbReference type="Proteomes" id="UP001148614">
    <property type="component" value="Unassembled WGS sequence"/>
</dbReference>
<sequence>MYVLSNNHNQQGPWGGCELTGISLKNGQHLGNLGSILLCGVAIVLSAYLILKSERKRAAVGRREMQLFLLGFIIIEIAEIFTVGEFPLSPKVRIAFTGIHIGMIIATTWVLLMNAVVGFQILDDGTPLSLGLILISAAILLVGTGYITLDTGFSWTGKFDSSYATPNRNIALYVLYQLAPLVFLVAFYVLEAILVLRVLGEVRPMIYLTGAAVLFALGQIFSYLISPYICNGTSGKIDGALFETLFTLLSVLMLWVFWSSITEDDWPTVVPQGSYP</sequence>
<dbReference type="Pfam" id="PF12271">
    <property type="entry name" value="Chs7"/>
    <property type="match status" value="1"/>
</dbReference>
<feature type="transmembrane region" description="Helical" evidence="1">
    <location>
        <begin position="33"/>
        <end position="51"/>
    </location>
</feature>
<feature type="transmembrane region" description="Helical" evidence="1">
    <location>
        <begin position="237"/>
        <end position="258"/>
    </location>
</feature>
<evidence type="ECO:0008006" key="4">
    <source>
        <dbReference type="Google" id="ProtNLM"/>
    </source>
</evidence>
<dbReference type="GO" id="GO:0006457">
    <property type="term" value="P:protein folding"/>
    <property type="evidence" value="ECO:0007669"/>
    <property type="project" value="TreeGrafter"/>
</dbReference>
<reference evidence="2" key="1">
    <citation type="submission" date="2022-07" db="EMBL/GenBank/DDBJ databases">
        <title>Genome Sequence of Xylaria arbuscula.</title>
        <authorList>
            <person name="Buettner E."/>
        </authorList>
    </citation>
    <scope>NUCLEOTIDE SEQUENCE</scope>
    <source>
        <strain evidence="2">VT107</strain>
    </source>
</reference>